<evidence type="ECO:0000313" key="2">
    <source>
        <dbReference type="Proteomes" id="UP000507222"/>
    </source>
</evidence>
<accession>A0A6J5VAY5</accession>
<gene>
    <name evidence="1" type="ORF">CURHAP_LOCUS42994</name>
</gene>
<dbReference type="AlphaFoldDB" id="A0A6J5VAY5"/>
<dbReference type="EMBL" id="CAEKDK010000007">
    <property type="protein sequence ID" value="CAB4286180.1"/>
    <property type="molecule type" value="Genomic_DNA"/>
</dbReference>
<name>A0A6J5VAY5_PRUAR</name>
<reference evidence="1 2" key="1">
    <citation type="submission" date="2020-05" db="EMBL/GenBank/DDBJ databases">
        <authorList>
            <person name="Campoy J."/>
            <person name="Schneeberger K."/>
            <person name="Spophaly S."/>
        </authorList>
    </citation>
    <scope>NUCLEOTIDE SEQUENCE [LARGE SCALE GENOMIC DNA]</scope>
    <source>
        <strain evidence="1">PruArmRojPasFocal</strain>
    </source>
</reference>
<protein>
    <submittedName>
        <fullName evidence="1">Uncharacterized protein</fullName>
    </submittedName>
</protein>
<sequence>MFNDTSRYNMTLRHPRKLLSLSRTFEGFPEKPRIHTFLSQPDRPCQPRMEGMAVPPVKDIVLASFTRTEEGDLDYSYLVNVGILPFLLSCELLVIHLADRGGEPREESTCLNIKKRHLFGAESQEGKGRPSEAKMVRPKEHVLEHLETEPRVFIYISAGLRNMRLYANPTGFCTFIIVFLRTS</sequence>
<dbReference type="Proteomes" id="UP000507222">
    <property type="component" value="Unassembled WGS sequence"/>
</dbReference>
<proteinExistence type="predicted"/>
<organism evidence="1 2">
    <name type="scientific">Prunus armeniaca</name>
    <name type="common">Apricot</name>
    <name type="synonym">Armeniaca vulgaris</name>
    <dbReference type="NCBI Taxonomy" id="36596"/>
    <lineage>
        <taxon>Eukaryota</taxon>
        <taxon>Viridiplantae</taxon>
        <taxon>Streptophyta</taxon>
        <taxon>Embryophyta</taxon>
        <taxon>Tracheophyta</taxon>
        <taxon>Spermatophyta</taxon>
        <taxon>Magnoliopsida</taxon>
        <taxon>eudicotyledons</taxon>
        <taxon>Gunneridae</taxon>
        <taxon>Pentapetalae</taxon>
        <taxon>rosids</taxon>
        <taxon>fabids</taxon>
        <taxon>Rosales</taxon>
        <taxon>Rosaceae</taxon>
        <taxon>Amygdaloideae</taxon>
        <taxon>Amygdaleae</taxon>
        <taxon>Prunus</taxon>
    </lineage>
</organism>
<evidence type="ECO:0000313" key="1">
    <source>
        <dbReference type="EMBL" id="CAB4286180.1"/>
    </source>
</evidence>